<dbReference type="Proteomes" id="UP000663853">
    <property type="component" value="Unassembled WGS sequence"/>
</dbReference>
<comment type="similarity">
    <text evidence="2 11">Belongs to the KAR5 family.</text>
</comment>
<dbReference type="PANTHER" id="PTHR28012">
    <property type="entry name" value="NUCLEAR FUSION PROTEIN KAR5"/>
    <property type="match status" value="1"/>
</dbReference>
<keyword evidence="10 11" id="KW-0539">Nucleus</keyword>
<evidence type="ECO:0000256" key="5">
    <source>
        <dbReference type="ARBA" id="ARBA00022729"/>
    </source>
</evidence>
<evidence type="ECO:0000313" key="14">
    <source>
        <dbReference type="EMBL" id="CAE6456888.1"/>
    </source>
</evidence>
<comment type="caution">
    <text evidence="14">The sequence shown here is derived from an EMBL/GenBank/DDBJ whole genome shotgun (WGS) entry which is preliminary data.</text>
</comment>
<keyword evidence="3 11" id="KW-0415">Karyogamy</keyword>
<feature type="region of interest" description="Disordered" evidence="12">
    <location>
        <begin position="30"/>
        <end position="50"/>
    </location>
</feature>
<dbReference type="GO" id="GO:0000742">
    <property type="term" value="P:karyogamy involved in conjugation with cellular fusion"/>
    <property type="evidence" value="ECO:0007669"/>
    <property type="project" value="UniProtKB-UniRule"/>
</dbReference>
<feature type="chain" id="PRO_5034609865" description="Nuclear fusion protein KAR5" evidence="13">
    <location>
        <begin position="20"/>
        <end position="384"/>
    </location>
</feature>
<evidence type="ECO:0000256" key="12">
    <source>
        <dbReference type="SAM" id="MobiDB-lite"/>
    </source>
</evidence>
<evidence type="ECO:0000256" key="11">
    <source>
        <dbReference type="RuleBase" id="RU368082"/>
    </source>
</evidence>
<dbReference type="GO" id="GO:0031965">
    <property type="term" value="C:nuclear membrane"/>
    <property type="evidence" value="ECO:0007669"/>
    <property type="project" value="UniProtKB-SubCell"/>
</dbReference>
<dbReference type="EMBL" id="CAJMXA010001269">
    <property type="protein sequence ID" value="CAE6456888.1"/>
    <property type="molecule type" value="Genomic_DNA"/>
</dbReference>
<evidence type="ECO:0000256" key="1">
    <source>
        <dbReference type="ARBA" id="ARBA00003389"/>
    </source>
</evidence>
<keyword evidence="7" id="KW-1133">Transmembrane helix</keyword>
<feature type="signal peptide" evidence="13">
    <location>
        <begin position="1"/>
        <end position="19"/>
    </location>
</feature>
<dbReference type="AlphaFoldDB" id="A0A8H3BIB6"/>
<keyword evidence="4" id="KW-0812">Transmembrane</keyword>
<dbReference type="GO" id="GO:0005789">
    <property type="term" value="C:endoplasmic reticulum membrane"/>
    <property type="evidence" value="ECO:0007669"/>
    <property type="project" value="UniProtKB-SubCell"/>
</dbReference>
<evidence type="ECO:0000256" key="6">
    <source>
        <dbReference type="ARBA" id="ARBA00022824"/>
    </source>
</evidence>
<sequence length="384" mass="42619">MSARWIIIIWAMFLPSVLCLWRKNTGDISSLSASGDRRNSSPGRSGYGDLGTINKQSSLLKYHSERSDCFRDASLLLHSSCESLNFDPSERVKVAVEMTLCELATAEQVSLPLECKSIHTASSHQSVSQCVEALARSAQHWSSYSGYLREIPQLCNAYRRLHEIDHAKSIYANITNEKMVFLSSLDAHQSELSLRQKELAGLTEIRARVAALSESILADTRALNSHALTNAQASFSLTATNTQTGIETAIRSLDVVTLAWNSQLVVFNQRLDVMWEETFARKLALEQAIDGMRDRVSQTDAQLELQLAATQRLQTLSSETSASIKQANSQLLSASNMLSEELGTLASVTQELQRNMTRLPDLMFKFNSAWLPGIFNPLSSIWNG</sequence>
<keyword evidence="5 11" id="KW-0732">Signal</keyword>
<evidence type="ECO:0000256" key="7">
    <source>
        <dbReference type="ARBA" id="ARBA00022989"/>
    </source>
</evidence>
<comment type="function">
    <text evidence="1 11">Required for nuclear membrane fusion during karyogamy.</text>
</comment>
<evidence type="ECO:0000313" key="15">
    <source>
        <dbReference type="Proteomes" id="UP000663853"/>
    </source>
</evidence>
<evidence type="ECO:0000256" key="8">
    <source>
        <dbReference type="ARBA" id="ARBA00023136"/>
    </source>
</evidence>
<evidence type="ECO:0000256" key="3">
    <source>
        <dbReference type="ARBA" id="ARBA00022459"/>
    </source>
</evidence>
<protein>
    <recommendedName>
        <fullName evidence="16">Nuclear fusion protein KAR5</fullName>
    </recommendedName>
</protein>
<evidence type="ECO:0008006" key="16">
    <source>
        <dbReference type="Google" id="ProtNLM"/>
    </source>
</evidence>
<organism evidence="14 15">
    <name type="scientific">Rhizoctonia solani</name>
    <dbReference type="NCBI Taxonomy" id="456999"/>
    <lineage>
        <taxon>Eukaryota</taxon>
        <taxon>Fungi</taxon>
        <taxon>Dikarya</taxon>
        <taxon>Basidiomycota</taxon>
        <taxon>Agaricomycotina</taxon>
        <taxon>Agaricomycetes</taxon>
        <taxon>Cantharellales</taxon>
        <taxon>Ceratobasidiaceae</taxon>
        <taxon>Rhizoctonia</taxon>
    </lineage>
</organism>
<evidence type="ECO:0000256" key="10">
    <source>
        <dbReference type="ARBA" id="ARBA00023242"/>
    </source>
</evidence>
<dbReference type="InterPro" id="IPR007292">
    <property type="entry name" value="Nuclear_fusion_Kar5"/>
</dbReference>
<dbReference type="GO" id="GO:0048288">
    <property type="term" value="P:nuclear membrane fusion involved in karyogamy"/>
    <property type="evidence" value="ECO:0007669"/>
    <property type="project" value="UniProtKB-UniRule"/>
</dbReference>
<reference evidence="14" key="1">
    <citation type="submission" date="2021-01" db="EMBL/GenBank/DDBJ databases">
        <authorList>
            <person name="Kaushik A."/>
        </authorList>
    </citation>
    <scope>NUCLEOTIDE SEQUENCE</scope>
    <source>
        <strain evidence="14">AG6-10EEA</strain>
    </source>
</reference>
<accession>A0A8H3BIB6</accession>
<gene>
    <name evidence="14" type="ORF">RDB_LOCUS56833</name>
</gene>
<evidence type="ECO:0000256" key="9">
    <source>
        <dbReference type="ARBA" id="ARBA00023180"/>
    </source>
</evidence>
<dbReference type="PANTHER" id="PTHR28012:SF1">
    <property type="entry name" value="NUCLEAR FUSION PROTEIN KAR5"/>
    <property type="match status" value="1"/>
</dbReference>
<evidence type="ECO:0000256" key="13">
    <source>
        <dbReference type="SAM" id="SignalP"/>
    </source>
</evidence>
<evidence type="ECO:0000256" key="4">
    <source>
        <dbReference type="ARBA" id="ARBA00022692"/>
    </source>
</evidence>
<keyword evidence="8" id="KW-0472">Membrane</keyword>
<name>A0A8H3BIB6_9AGAM</name>
<proteinExistence type="inferred from homology"/>
<comment type="subcellular location">
    <subcellularLocation>
        <location evidence="11">Endoplasmic reticulum membrane</location>
    </subcellularLocation>
    <subcellularLocation>
        <location evidence="11">Nucleus membrane</location>
    </subcellularLocation>
</comment>
<keyword evidence="9" id="KW-0325">Glycoprotein</keyword>
<keyword evidence="6 11" id="KW-0256">Endoplasmic reticulum</keyword>
<dbReference type="Pfam" id="PF04163">
    <property type="entry name" value="Tht1"/>
    <property type="match status" value="1"/>
</dbReference>
<evidence type="ECO:0000256" key="2">
    <source>
        <dbReference type="ARBA" id="ARBA00010473"/>
    </source>
</evidence>